<comment type="caution">
    <text evidence="7">The sequence shown here is derived from an EMBL/GenBank/DDBJ whole genome shotgun (WGS) entry which is preliminary data.</text>
</comment>
<accession>A0A523UPQ5</accession>
<evidence type="ECO:0000256" key="5">
    <source>
        <dbReference type="ARBA" id="ARBA00022801"/>
    </source>
</evidence>
<comment type="cofactor">
    <cofactor evidence="1">
        <name>Mg(2+)</name>
        <dbReference type="ChEBI" id="CHEBI:18420"/>
    </cofactor>
</comment>
<dbReference type="InterPro" id="IPR036412">
    <property type="entry name" value="HAD-like_sf"/>
</dbReference>
<dbReference type="NCBIfam" id="TIGR01509">
    <property type="entry name" value="HAD-SF-IA-v3"/>
    <property type="match status" value="1"/>
</dbReference>
<dbReference type="AlphaFoldDB" id="A0A523UPQ5"/>
<keyword evidence="5 7" id="KW-0378">Hydrolase</keyword>
<dbReference type="InterPro" id="IPR051400">
    <property type="entry name" value="HAD-like_hydrolase"/>
</dbReference>
<protein>
    <recommendedName>
        <fullName evidence="3">Glyceraldehyde 3-phosphate phosphatase</fullName>
    </recommendedName>
</protein>
<dbReference type="InterPro" id="IPR023214">
    <property type="entry name" value="HAD_sf"/>
</dbReference>
<proteinExistence type="predicted"/>
<evidence type="ECO:0000256" key="2">
    <source>
        <dbReference type="ARBA" id="ARBA00003513"/>
    </source>
</evidence>
<name>A0A523UPQ5_UNCT6</name>
<dbReference type="Gene3D" id="1.10.150.520">
    <property type="match status" value="1"/>
</dbReference>
<evidence type="ECO:0000256" key="4">
    <source>
        <dbReference type="ARBA" id="ARBA00022723"/>
    </source>
</evidence>
<dbReference type="GO" id="GO:0046872">
    <property type="term" value="F:metal ion binding"/>
    <property type="evidence" value="ECO:0007669"/>
    <property type="project" value="UniProtKB-KW"/>
</dbReference>
<reference evidence="7 8" key="1">
    <citation type="submission" date="2019-03" db="EMBL/GenBank/DDBJ databases">
        <title>Metabolic potential of uncultured bacteria and archaea associated with petroleum seepage in deep-sea sediments.</title>
        <authorList>
            <person name="Dong X."/>
            <person name="Hubert C."/>
        </authorList>
    </citation>
    <scope>NUCLEOTIDE SEQUENCE [LARGE SCALE GENOMIC DNA]</scope>
    <source>
        <strain evidence="7">E44_bin18</strain>
    </source>
</reference>
<dbReference type="SFLD" id="SFLDS00003">
    <property type="entry name" value="Haloacid_Dehalogenase"/>
    <property type="match status" value="1"/>
</dbReference>
<evidence type="ECO:0000256" key="3">
    <source>
        <dbReference type="ARBA" id="ARBA00019531"/>
    </source>
</evidence>
<dbReference type="SFLD" id="SFLDG01129">
    <property type="entry name" value="C1.5:_HAD__Beta-PGM__Phosphata"/>
    <property type="match status" value="1"/>
</dbReference>
<dbReference type="EMBL" id="SOJN01000122">
    <property type="protein sequence ID" value="TET44532.1"/>
    <property type="molecule type" value="Genomic_DNA"/>
</dbReference>
<evidence type="ECO:0000313" key="8">
    <source>
        <dbReference type="Proteomes" id="UP000315525"/>
    </source>
</evidence>
<keyword evidence="6" id="KW-0460">Magnesium</keyword>
<evidence type="ECO:0000313" key="7">
    <source>
        <dbReference type="EMBL" id="TET44532.1"/>
    </source>
</evidence>
<dbReference type="PANTHER" id="PTHR46470">
    <property type="entry name" value="N-ACYLNEURAMINATE-9-PHOSPHATASE"/>
    <property type="match status" value="1"/>
</dbReference>
<gene>
    <name evidence="7" type="ORF">E3J62_10010</name>
</gene>
<dbReference type="NCBIfam" id="TIGR02253">
    <property type="entry name" value="CTE7"/>
    <property type="match status" value="1"/>
</dbReference>
<dbReference type="GO" id="GO:0016791">
    <property type="term" value="F:phosphatase activity"/>
    <property type="evidence" value="ECO:0007669"/>
    <property type="project" value="TreeGrafter"/>
</dbReference>
<dbReference type="Pfam" id="PF00702">
    <property type="entry name" value="Hydrolase"/>
    <property type="match status" value="1"/>
</dbReference>
<dbReference type="InterPro" id="IPR011950">
    <property type="entry name" value="HAD-SF_hydro_IA_CTE7"/>
</dbReference>
<keyword evidence="4" id="KW-0479">Metal-binding</keyword>
<comment type="function">
    <text evidence="2">Catalyzes the dephosphorylation of D,L-glyceraldehyde 3-phosphate in vitro.</text>
</comment>
<dbReference type="PANTHER" id="PTHR46470:SF2">
    <property type="entry name" value="GLYCERALDEHYDE 3-PHOSPHATE PHOSPHATASE"/>
    <property type="match status" value="1"/>
</dbReference>
<dbReference type="PRINTS" id="PR00413">
    <property type="entry name" value="HADHALOGNASE"/>
</dbReference>
<dbReference type="NCBIfam" id="TIGR01549">
    <property type="entry name" value="HAD-SF-IA-v1"/>
    <property type="match status" value="1"/>
</dbReference>
<dbReference type="Gene3D" id="3.40.50.1000">
    <property type="entry name" value="HAD superfamily/HAD-like"/>
    <property type="match status" value="1"/>
</dbReference>
<evidence type="ECO:0000256" key="6">
    <source>
        <dbReference type="ARBA" id="ARBA00022842"/>
    </source>
</evidence>
<dbReference type="SUPFAM" id="SSF56784">
    <property type="entry name" value="HAD-like"/>
    <property type="match status" value="1"/>
</dbReference>
<dbReference type="GO" id="GO:0044281">
    <property type="term" value="P:small molecule metabolic process"/>
    <property type="evidence" value="ECO:0007669"/>
    <property type="project" value="UniProtKB-ARBA"/>
</dbReference>
<organism evidence="7 8">
    <name type="scientific">candidate division TA06 bacterium</name>
    <dbReference type="NCBI Taxonomy" id="2250710"/>
    <lineage>
        <taxon>Bacteria</taxon>
        <taxon>Bacteria division TA06</taxon>
    </lineage>
</organism>
<evidence type="ECO:0000256" key="1">
    <source>
        <dbReference type="ARBA" id="ARBA00001946"/>
    </source>
</evidence>
<dbReference type="SFLD" id="SFLDG01135">
    <property type="entry name" value="C1.5.6:_HAD__Beta-PGM__Phospha"/>
    <property type="match status" value="1"/>
</dbReference>
<sequence length="240" mass="27015">MVKAVIFDLDNTLVDFMRMKEESIDAAIESMIDAGLNMSKDEARDKIYAIYKKEGIEYQQVFDAFLEEELGEIDYKIHAAGIVGYRRAREAALVLYPHVKLTLMELTKRGLKLGVVSDAPRRQVWLRLCDLGLEHFFDAVVAFEDTNVTKPDPAPFRKILSLLGAKPEEALMVGDWPERDIQGALDLGMKTVFTRYGNTFGTEKSGATYDIDDVYELVGIVDGNNSKGRGRRNSSRHRSG</sequence>
<dbReference type="Proteomes" id="UP000315525">
    <property type="component" value="Unassembled WGS sequence"/>
</dbReference>
<dbReference type="InterPro" id="IPR006439">
    <property type="entry name" value="HAD-SF_hydro_IA"/>
</dbReference>